<sequence length="329" mass="35896">MGFFRRSDRNAPHYAPPPGPPPPSSRARYAPPPGLPPGRIPSYSPPPDPPPKPKRSAAPPRWAPAPEISEASEQDFEAGVAFCDAYPLDQPKLISSAAVERIHERGCGAWGLVKPAHHHFSGLVNGDNKSGLAGSWRVVTDKTCKDSCITSDLPVVGALYEHRGKRGIYFEVRINKMEGTIAVGTACKPYPEFRLPGWNRQSAGFHLDDMRKFFEDADGGRDYAPHLSVHPGCTVGCGYDFSTGVIFFTFNGERLPDAFRGLYLPRSACDVYAAIGVEGVNDLEVNFGTATFIWKEGNEWAWRVEGHVGQTIAGTSYLGEELPAYSKHG</sequence>
<keyword evidence="2" id="KW-1185">Reference proteome</keyword>
<evidence type="ECO:0000313" key="2">
    <source>
        <dbReference type="Proteomes" id="UP000814128"/>
    </source>
</evidence>
<name>A0ACB8QU12_9AGAM</name>
<evidence type="ECO:0000313" key="1">
    <source>
        <dbReference type="EMBL" id="KAI0035177.1"/>
    </source>
</evidence>
<gene>
    <name evidence="1" type="ORF">K488DRAFT_76756</name>
</gene>
<reference evidence="1" key="2">
    <citation type="journal article" date="2022" name="New Phytol.">
        <title>Evolutionary transition to the ectomycorrhizal habit in the genomes of a hyperdiverse lineage of mushroom-forming fungi.</title>
        <authorList>
            <person name="Looney B."/>
            <person name="Miyauchi S."/>
            <person name="Morin E."/>
            <person name="Drula E."/>
            <person name="Courty P.E."/>
            <person name="Kohler A."/>
            <person name="Kuo A."/>
            <person name="LaButti K."/>
            <person name="Pangilinan J."/>
            <person name="Lipzen A."/>
            <person name="Riley R."/>
            <person name="Andreopoulos W."/>
            <person name="He G."/>
            <person name="Johnson J."/>
            <person name="Nolan M."/>
            <person name="Tritt A."/>
            <person name="Barry K.W."/>
            <person name="Grigoriev I.V."/>
            <person name="Nagy L.G."/>
            <person name="Hibbett D."/>
            <person name="Henrissat B."/>
            <person name="Matheny P.B."/>
            <person name="Labbe J."/>
            <person name="Martin F.M."/>
        </authorList>
    </citation>
    <scope>NUCLEOTIDE SEQUENCE</scope>
    <source>
        <strain evidence="1">EC-137</strain>
    </source>
</reference>
<protein>
    <submittedName>
        <fullName evidence="1">Uncharacterized protein</fullName>
    </submittedName>
</protein>
<dbReference type="EMBL" id="MU273488">
    <property type="protein sequence ID" value="KAI0035177.1"/>
    <property type="molecule type" value="Genomic_DNA"/>
</dbReference>
<proteinExistence type="predicted"/>
<accession>A0ACB8QU12</accession>
<reference evidence="1" key="1">
    <citation type="submission" date="2021-02" db="EMBL/GenBank/DDBJ databases">
        <authorList>
            <consortium name="DOE Joint Genome Institute"/>
            <person name="Ahrendt S."/>
            <person name="Looney B.P."/>
            <person name="Miyauchi S."/>
            <person name="Morin E."/>
            <person name="Drula E."/>
            <person name="Courty P.E."/>
            <person name="Chicoki N."/>
            <person name="Fauchery L."/>
            <person name="Kohler A."/>
            <person name="Kuo A."/>
            <person name="Labutti K."/>
            <person name="Pangilinan J."/>
            <person name="Lipzen A."/>
            <person name="Riley R."/>
            <person name="Andreopoulos W."/>
            <person name="He G."/>
            <person name="Johnson J."/>
            <person name="Barry K.W."/>
            <person name="Grigoriev I.V."/>
            <person name="Nagy L."/>
            <person name="Hibbett D."/>
            <person name="Henrissat B."/>
            <person name="Matheny P.B."/>
            <person name="Labbe J."/>
            <person name="Martin F."/>
        </authorList>
    </citation>
    <scope>NUCLEOTIDE SEQUENCE</scope>
    <source>
        <strain evidence="1">EC-137</strain>
    </source>
</reference>
<comment type="caution">
    <text evidence="1">The sequence shown here is derived from an EMBL/GenBank/DDBJ whole genome shotgun (WGS) entry which is preliminary data.</text>
</comment>
<organism evidence="1 2">
    <name type="scientific">Vararia minispora EC-137</name>
    <dbReference type="NCBI Taxonomy" id="1314806"/>
    <lineage>
        <taxon>Eukaryota</taxon>
        <taxon>Fungi</taxon>
        <taxon>Dikarya</taxon>
        <taxon>Basidiomycota</taxon>
        <taxon>Agaricomycotina</taxon>
        <taxon>Agaricomycetes</taxon>
        <taxon>Russulales</taxon>
        <taxon>Lachnocladiaceae</taxon>
        <taxon>Vararia</taxon>
    </lineage>
</organism>
<dbReference type="Proteomes" id="UP000814128">
    <property type="component" value="Unassembled WGS sequence"/>
</dbReference>